<feature type="compositionally biased region" description="Basic and acidic residues" evidence="1">
    <location>
        <begin position="24"/>
        <end position="49"/>
    </location>
</feature>
<feature type="region of interest" description="Disordered" evidence="1">
    <location>
        <begin position="22"/>
        <end position="52"/>
    </location>
</feature>
<evidence type="ECO:0000313" key="3">
    <source>
        <dbReference type="Proteomes" id="UP000314294"/>
    </source>
</evidence>
<organism evidence="2 3">
    <name type="scientific">Liparis tanakae</name>
    <name type="common">Tanaka's snailfish</name>
    <dbReference type="NCBI Taxonomy" id="230148"/>
    <lineage>
        <taxon>Eukaryota</taxon>
        <taxon>Metazoa</taxon>
        <taxon>Chordata</taxon>
        <taxon>Craniata</taxon>
        <taxon>Vertebrata</taxon>
        <taxon>Euteleostomi</taxon>
        <taxon>Actinopterygii</taxon>
        <taxon>Neopterygii</taxon>
        <taxon>Teleostei</taxon>
        <taxon>Neoteleostei</taxon>
        <taxon>Acanthomorphata</taxon>
        <taxon>Eupercaria</taxon>
        <taxon>Perciformes</taxon>
        <taxon>Cottioidei</taxon>
        <taxon>Cottales</taxon>
        <taxon>Liparidae</taxon>
        <taxon>Liparis</taxon>
    </lineage>
</organism>
<dbReference type="EMBL" id="SRLO01001506">
    <property type="protein sequence ID" value="TNN37292.1"/>
    <property type="molecule type" value="Genomic_DNA"/>
</dbReference>
<comment type="caution">
    <text evidence="2">The sequence shown here is derived from an EMBL/GenBank/DDBJ whole genome shotgun (WGS) entry which is preliminary data.</text>
</comment>
<evidence type="ECO:0000313" key="2">
    <source>
        <dbReference type="EMBL" id="TNN37292.1"/>
    </source>
</evidence>
<dbReference type="AlphaFoldDB" id="A0A4Z2FAA5"/>
<reference evidence="2 3" key="1">
    <citation type="submission" date="2019-03" db="EMBL/GenBank/DDBJ databases">
        <title>First draft genome of Liparis tanakae, snailfish: a comprehensive survey of snailfish specific genes.</title>
        <authorList>
            <person name="Kim W."/>
            <person name="Song I."/>
            <person name="Jeong J.-H."/>
            <person name="Kim D."/>
            <person name="Kim S."/>
            <person name="Ryu S."/>
            <person name="Song J.Y."/>
            <person name="Lee S.K."/>
        </authorList>
    </citation>
    <scope>NUCLEOTIDE SEQUENCE [LARGE SCALE GENOMIC DNA]</scope>
    <source>
        <tissue evidence="2">Muscle</tissue>
    </source>
</reference>
<accession>A0A4Z2FAA5</accession>
<gene>
    <name evidence="2" type="ORF">EYF80_052543</name>
</gene>
<evidence type="ECO:0000256" key="1">
    <source>
        <dbReference type="SAM" id="MobiDB-lite"/>
    </source>
</evidence>
<name>A0A4Z2FAA5_9TELE</name>
<protein>
    <submittedName>
        <fullName evidence="2">Uncharacterized protein</fullName>
    </submittedName>
</protein>
<dbReference type="Proteomes" id="UP000314294">
    <property type="component" value="Unassembled WGS sequence"/>
</dbReference>
<proteinExistence type="predicted"/>
<keyword evidence="3" id="KW-1185">Reference proteome</keyword>
<sequence>MDGIPKMIGGKVEEIVGDAINKAIGKEDKGAEEGKEGGPKNDDKKKEEGGIDFGNLAGNAVSGFSKMF</sequence>